<comment type="caution">
    <text evidence="1">The sequence shown here is derived from an EMBL/GenBank/DDBJ whole genome shotgun (WGS) entry which is preliminary data.</text>
</comment>
<dbReference type="Gene3D" id="2.60.120.1140">
    <property type="entry name" value="Protein of unknown function DUF192"/>
    <property type="match status" value="1"/>
</dbReference>
<evidence type="ECO:0000313" key="1">
    <source>
        <dbReference type="EMBL" id="HIV04667.1"/>
    </source>
</evidence>
<proteinExistence type="predicted"/>
<dbReference type="EMBL" id="DVOG01000152">
    <property type="protein sequence ID" value="HIV04667.1"/>
    <property type="molecule type" value="Genomic_DNA"/>
</dbReference>
<accession>A0A9D1NK35</accession>
<dbReference type="PANTHER" id="PTHR37953:SF1">
    <property type="entry name" value="UPF0127 PROTEIN MJ1496"/>
    <property type="match status" value="1"/>
</dbReference>
<organism evidence="1 2">
    <name type="scientific">Candidatus Spyradosoma merdigallinarum</name>
    <dbReference type="NCBI Taxonomy" id="2840950"/>
    <lineage>
        <taxon>Bacteria</taxon>
        <taxon>Pseudomonadati</taxon>
        <taxon>Verrucomicrobiota</taxon>
        <taxon>Opitutia</taxon>
        <taxon>Opitutia incertae sedis</taxon>
        <taxon>Candidatus Spyradosoma</taxon>
    </lineage>
</organism>
<evidence type="ECO:0000313" key="2">
    <source>
        <dbReference type="Proteomes" id="UP000886812"/>
    </source>
</evidence>
<name>A0A9D1NK35_9BACT</name>
<protein>
    <submittedName>
        <fullName evidence="1">DUF192 domain-containing protein</fullName>
    </submittedName>
</protein>
<reference evidence="1" key="1">
    <citation type="submission" date="2020-10" db="EMBL/GenBank/DDBJ databases">
        <authorList>
            <person name="Gilroy R."/>
        </authorList>
    </citation>
    <scope>NUCLEOTIDE SEQUENCE</scope>
    <source>
        <strain evidence="1">10669</strain>
    </source>
</reference>
<gene>
    <name evidence="1" type="ORF">IAC75_05925</name>
</gene>
<dbReference type="Pfam" id="PF02643">
    <property type="entry name" value="DUF192"/>
    <property type="match status" value="1"/>
</dbReference>
<dbReference type="InterPro" id="IPR003795">
    <property type="entry name" value="DUF192"/>
</dbReference>
<dbReference type="Proteomes" id="UP000886812">
    <property type="component" value="Unassembled WGS sequence"/>
</dbReference>
<dbReference type="AlphaFoldDB" id="A0A9D1NK35"/>
<feature type="non-terminal residue" evidence="1">
    <location>
        <position position="1"/>
    </location>
</feature>
<reference evidence="1" key="2">
    <citation type="journal article" date="2021" name="PeerJ">
        <title>Extensive microbial diversity within the chicken gut microbiome revealed by metagenomics and culture.</title>
        <authorList>
            <person name="Gilroy R."/>
            <person name="Ravi A."/>
            <person name="Getino M."/>
            <person name="Pursley I."/>
            <person name="Horton D.L."/>
            <person name="Alikhan N.F."/>
            <person name="Baker D."/>
            <person name="Gharbi K."/>
            <person name="Hall N."/>
            <person name="Watson M."/>
            <person name="Adriaenssens E.M."/>
            <person name="Foster-Nyarko E."/>
            <person name="Jarju S."/>
            <person name="Secka A."/>
            <person name="Antonio M."/>
            <person name="Oren A."/>
            <person name="Chaudhuri R.R."/>
            <person name="La Ragione R."/>
            <person name="Hildebrand F."/>
            <person name="Pallen M.J."/>
        </authorList>
    </citation>
    <scope>NUCLEOTIDE SEQUENCE</scope>
    <source>
        <strain evidence="1">10669</strain>
    </source>
</reference>
<sequence>GGKTLSLRLALTELERRRGLTGCRGLPENAGMLFAYPDAKRRAFWMRGVPADLSIGFFDAAGMLLETREMQAENAASVFSRSDRVKFALEMRARWFEENGVAPGARLSSADVAAAVESRGFPSEKFAPDDPAE</sequence>
<dbReference type="InterPro" id="IPR038695">
    <property type="entry name" value="Saro_0823-like_sf"/>
</dbReference>
<dbReference type="PANTHER" id="PTHR37953">
    <property type="entry name" value="UPF0127 PROTEIN MJ1496"/>
    <property type="match status" value="1"/>
</dbReference>